<protein>
    <submittedName>
        <fullName evidence="2">Class I SAM-dependent methyltransferase</fullName>
    </submittedName>
</protein>
<dbReference type="Proteomes" id="UP001220962">
    <property type="component" value="Chromosome"/>
</dbReference>
<evidence type="ECO:0000313" key="4">
    <source>
        <dbReference type="Proteomes" id="UP001220962"/>
    </source>
</evidence>
<dbReference type="Proteomes" id="UP001221519">
    <property type="component" value="Chromosome"/>
</dbReference>
<dbReference type="InterPro" id="IPR013216">
    <property type="entry name" value="Methyltransf_11"/>
</dbReference>
<name>A0AAX3N6W8_9BACL</name>
<evidence type="ECO:0000313" key="2">
    <source>
        <dbReference type="EMBL" id="WDH85111.1"/>
    </source>
</evidence>
<dbReference type="GO" id="GO:0032259">
    <property type="term" value="P:methylation"/>
    <property type="evidence" value="ECO:0007669"/>
    <property type="project" value="UniProtKB-KW"/>
</dbReference>
<dbReference type="Gene3D" id="3.40.50.150">
    <property type="entry name" value="Vaccinia Virus protein VP39"/>
    <property type="match status" value="1"/>
</dbReference>
<dbReference type="InterPro" id="IPR029063">
    <property type="entry name" value="SAM-dependent_MTases_sf"/>
</dbReference>
<dbReference type="CDD" id="cd02440">
    <property type="entry name" value="AdoMet_MTases"/>
    <property type="match status" value="1"/>
</dbReference>
<dbReference type="GO" id="GO:0008757">
    <property type="term" value="F:S-adenosylmethionine-dependent methyltransferase activity"/>
    <property type="evidence" value="ECO:0007669"/>
    <property type="project" value="InterPro"/>
</dbReference>
<feature type="domain" description="Methyltransferase type 11" evidence="1">
    <location>
        <begin position="42"/>
        <end position="144"/>
    </location>
</feature>
<dbReference type="PANTHER" id="PTHR43591:SF24">
    <property type="entry name" value="2-METHOXY-6-POLYPRENYL-1,4-BENZOQUINOL METHYLASE, MITOCHONDRIAL"/>
    <property type="match status" value="1"/>
</dbReference>
<sequence>MKEIIDYYEAFDEWGRLDREPLEFTVNWHYITRNLPPTGHVLDNGAGPGKYAMELAKQGYRVTLSDLTPRLVSVAEEQAAHLQLTSQFDGFHVLNAADLHLFSDEAFDASLMLGPLYHLQEETDRSKAAKELYRVTRSGGIVFVAFQTRTRMLLNSLLNPAHWKPNHTMGNLEQFWATGRFNHEDKGRFTGAYYFDTASIEPFMQEHGFEKINLIGSTSIGALLQPEQVDYWRNQGDEAYRKYVELMISTAEDTALLGISSHLLYIGRRR</sequence>
<evidence type="ECO:0000259" key="1">
    <source>
        <dbReference type="Pfam" id="PF08241"/>
    </source>
</evidence>
<dbReference type="EMBL" id="CP118108">
    <property type="protein sequence ID" value="WDI04859.1"/>
    <property type="molecule type" value="Genomic_DNA"/>
</dbReference>
<dbReference type="Pfam" id="PF08241">
    <property type="entry name" value="Methyltransf_11"/>
    <property type="match status" value="1"/>
</dbReference>
<keyword evidence="5" id="KW-1185">Reference proteome</keyword>
<dbReference type="RefSeq" id="WP_047911966.1">
    <property type="nucleotide sequence ID" value="NZ_CP118101.1"/>
</dbReference>
<proteinExistence type="predicted"/>
<reference evidence="2 5" key="1">
    <citation type="submission" date="2023-02" db="EMBL/GenBank/DDBJ databases">
        <title>Pathogen: clinical or host-associated sample.</title>
        <authorList>
            <person name="Hergert J."/>
            <person name="Casey R."/>
            <person name="Wagner J."/>
            <person name="Young E.L."/>
            <person name="Oakeson K.F."/>
        </authorList>
    </citation>
    <scope>NUCLEOTIDE SEQUENCE</scope>
    <source>
        <strain evidence="3 5">2022CK-00829</strain>
        <strain evidence="2">2022CK-00830</strain>
    </source>
</reference>
<evidence type="ECO:0000313" key="5">
    <source>
        <dbReference type="Proteomes" id="UP001221519"/>
    </source>
</evidence>
<organism evidence="2 4">
    <name type="scientific">Paenibacillus urinalis</name>
    <dbReference type="NCBI Taxonomy" id="521520"/>
    <lineage>
        <taxon>Bacteria</taxon>
        <taxon>Bacillati</taxon>
        <taxon>Bacillota</taxon>
        <taxon>Bacilli</taxon>
        <taxon>Bacillales</taxon>
        <taxon>Paenibacillaceae</taxon>
        <taxon>Paenibacillus</taxon>
    </lineage>
</organism>
<dbReference type="AlphaFoldDB" id="A0AAX3N6W8"/>
<keyword evidence="2" id="KW-0489">Methyltransferase</keyword>
<gene>
    <name evidence="2" type="ORF">PUW23_12385</name>
    <name evidence="3" type="ORF">PUW25_12065</name>
</gene>
<accession>A0AAX3N6W8</accession>
<dbReference type="EMBL" id="CP118101">
    <property type="protein sequence ID" value="WDH85111.1"/>
    <property type="molecule type" value="Genomic_DNA"/>
</dbReference>
<keyword evidence="2" id="KW-0808">Transferase</keyword>
<dbReference type="PANTHER" id="PTHR43591">
    <property type="entry name" value="METHYLTRANSFERASE"/>
    <property type="match status" value="1"/>
</dbReference>
<evidence type="ECO:0000313" key="3">
    <source>
        <dbReference type="EMBL" id="WDI04859.1"/>
    </source>
</evidence>
<dbReference type="SUPFAM" id="SSF53335">
    <property type="entry name" value="S-adenosyl-L-methionine-dependent methyltransferases"/>
    <property type="match status" value="1"/>
</dbReference>